<dbReference type="STRING" id="109376.A0A0D3B4K6"/>
<dbReference type="SMART" id="SM00212">
    <property type="entry name" value="UBCc"/>
    <property type="match status" value="1"/>
</dbReference>
<evidence type="ECO:0000313" key="3">
    <source>
        <dbReference type="Proteomes" id="UP000032141"/>
    </source>
</evidence>
<dbReference type="eggNOG" id="KOG0417">
    <property type="taxonomic scope" value="Eukaryota"/>
</dbReference>
<dbReference type="Proteomes" id="UP000032141">
    <property type="component" value="Chromosome C3"/>
</dbReference>
<proteinExistence type="predicted"/>
<dbReference type="HOGENOM" id="CLU_030988_13_3_1"/>
<sequence>MGIFKTCSFRRSASPAAADNQPNSKNSSASLCGEKRLLKESKMKDQILMKLVNSRLASPENVFRWEANIIGPANCPFENGDFAVSIHIPTSYPFKPPKITFITKIFHPNVNKKGEISIDILGSQWSPSLRIDLVLLSICSVLSNPVEPFVPGNPAVMLYQQDRNAYEKIARMWTLEFANA</sequence>
<dbReference type="PANTHER" id="PTHR24068">
    <property type="entry name" value="UBIQUITIN-CONJUGATING ENZYME E2"/>
    <property type="match status" value="1"/>
</dbReference>
<dbReference type="OrthoDB" id="1030252at2759"/>
<protein>
    <recommendedName>
        <fullName evidence="1">UBC core domain-containing protein</fullName>
    </recommendedName>
</protein>
<dbReference type="KEGG" id="boe:106333359"/>
<dbReference type="InterPro" id="IPR000608">
    <property type="entry name" value="UBC"/>
</dbReference>
<dbReference type="Gene3D" id="3.10.110.10">
    <property type="entry name" value="Ubiquitin Conjugating Enzyme"/>
    <property type="match status" value="1"/>
</dbReference>
<reference evidence="2" key="2">
    <citation type="submission" date="2015-03" db="UniProtKB">
        <authorList>
            <consortium name="EnsemblPlants"/>
        </authorList>
    </citation>
    <scope>IDENTIFICATION</scope>
</reference>
<dbReference type="EnsemblPlants" id="Bo3g026840.1">
    <property type="protein sequence ID" value="Bo3g026840.1"/>
    <property type="gene ID" value="Bo3g026840"/>
</dbReference>
<dbReference type="SMR" id="A0A0D3B4K6"/>
<evidence type="ECO:0000259" key="1">
    <source>
        <dbReference type="PROSITE" id="PS50127"/>
    </source>
</evidence>
<reference evidence="2 3" key="1">
    <citation type="journal article" date="2014" name="Genome Biol.">
        <title>Transcriptome and methylome profiling reveals relics of genome dominance in the mesopolyploid Brassica oleracea.</title>
        <authorList>
            <person name="Parkin I.A."/>
            <person name="Koh C."/>
            <person name="Tang H."/>
            <person name="Robinson S.J."/>
            <person name="Kagale S."/>
            <person name="Clarke W.E."/>
            <person name="Town C.D."/>
            <person name="Nixon J."/>
            <person name="Krishnakumar V."/>
            <person name="Bidwell S.L."/>
            <person name="Denoeud F."/>
            <person name="Belcram H."/>
            <person name="Links M.G."/>
            <person name="Just J."/>
            <person name="Clarke C."/>
            <person name="Bender T."/>
            <person name="Huebert T."/>
            <person name="Mason A.S."/>
            <person name="Pires J.C."/>
            <person name="Barker G."/>
            <person name="Moore J."/>
            <person name="Walley P.G."/>
            <person name="Manoli S."/>
            <person name="Batley J."/>
            <person name="Edwards D."/>
            <person name="Nelson M.N."/>
            <person name="Wang X."/>
            <person name="Paterson A.H."/>
            <person name="King G."/>
            <person name="Bancroft I."/>
            <person name="Chalhoub B."/>
            <person name="Sharpe A.G."/>
        </authorList>
    </citation>
    <scope>NUCLEOTIDE SEQUENCE</scope>
    <source>
        <strain evidence="2 3">cv. TO1000</strain>
    </source>
</reference>
<evidence type="ECO:0000313" key="2">
    <source>
        <dbReference type="EnsemblPlants" id="Bo3g026840.1"/>
    </source>
</evidence>
<organism evidence="2 3">
    <name type="scientific">Brassica oleracea var. oleracea</name>
    <dbReference type="NCBI Taxonomy" id="109376"/>
    <lineage>
        <taxon>Eukaryota</taxon>
        <taxon>Viridiplantae</taxon>
        <taxon>Streptophyta</taxon>
        <taxon>Embryophyta</taxon>
        <taxon>Tracheophyta</taxon>
        <taxon>Spermatophyta</taxon>
        <taxon>Magnoliopsida</taxon>
        <taxon>eudicotyledons</taxon>
        <taxon>Gunneridae</taxon>
        <taxon>Pentapetalae</taxon>
        <taxon>rosids</taxon>
        <taxon>malvids</taxon>
        <taxon>Brassicales</taxon>
        <taxon>Brassicaceae</taxon>
        <taxon>Brassiceae</taxon>
        <taxon>Brassica</taxon>
    </lineage>
</organism>
<dbReference type="Gramene" id="Bo3g026840.1">
    <property type="protein sequence ID" value="Bo3g026840.1"/>
    <property type="gene ID" value="Bo3g026840"/>
</dbReference>
<feature type="domain" description="UBC core" evidence="1">
    <location>
        <begin position="32"/>
        <end position="179"/>
    </location>
</feature>
<dbReference type="AlphaFoldDB" id="A0A0D3B4K6"/>
<keyword evidence="3" id="KW-1185">Reference proteome</keyword>
<accession>A0A0D3B4K6</accession>
<dbReference type="InterPro" id="IPR016135">
    <property type="entry name" value="UBQ-conjugating_enzyme/RWD"/>
</dbReference>
<dbReference type="Pfam" id="PF00179">
    <property type="entry name" value="UQ_con"/>
    <property type="match status" value="1"/>
</dbReference>
<dbReference type="PROSITE" id="PS50127">
    <property type="entry name" value="UBC_2"/>
    <property type="match status" value="1"/>
</dbReference>
<dbReference type="SUPFAM" id="SSF54495">
    <property type="entry name" value="UBC-like"/>
    <property type="match status" value="1"/>
</dbReference>
<name>A0A0D3B4K6_BRAOL</name>
<dbReference type="RefSeq" id="XP_013627269.1">
    <property type="nucleotide sequence ID" value="XM_013771815.1"/>
</dbReference>
<dbReference type="GeneID" id="106333359"/>